<comment type="caution">
    <text evidence="1">The sequence shown here is derived from an EMBL/GenBank/DDBJ whole genome shotgun (WGS) entry which is preliminary data.</text>
</comment>
<dbReference type="Proteomes" id="UP000034013">
    <property type="component" value="Unassembled WGS sequence"/>
</dbReference>
<reference evidence="1 2" key="1">
    <citation type="journal article" date="2015" name="Nature">
        <title>rRNA introns, odd ribosomes, and small enigmatic genomes across a large radiation of phyla.</title>
        <authorList>
            <person name="Brown C.T."/>
            <person name="Hug L.A."/>
            <person name="Thomas B.C."/>
            <person name="Sharon I."/>
            <person name="Castelle C.J."/>
            <person name="Singh A."/>
            <person name="Wilkins M.J."/>
            <person name="Williams K.H."/>
            <person name="Banfield J.F."/>
        </authorList>
    </citation>
    <scope>NUCLEOTIDE SEQUENCE [LARGE SCALE GENOMIC DNA]</scope>
</reference>
<sequence>MTQMTETISQAAIDYKQVVADTEKNAGDHATNIGYLKKEWNAYLDDPNAYSLQKAVETAVVLKASRSLVDRPTSKGIADYADYKKFLVQDPGRASFFRFCLEEEWKLACQALSKDGIPSTELLEKIPAQIQMSALLS</sequence>
<evidence type="ECO:0000313" key="1">
    <source>
        <dbReference type="EMBL" id="KKR74020.1"/>
    </source>
</evidence>
<protein>
    <submittedName>
        <fullName evidence="1">Uncharacterized protein</fullName>
    </submittedName>
</protein>
<dbReference type="EMBL" id="LBZO01000007">
    <property type="protein sequence ID" value="KKR74020.1"/>
    <property type="molecule type" value="Genomic_DNA"/>
</dbReference>
<proteinExistence type="predicted"/>
<name>A0A0G0VQ34_9BACT</name>
<dbReference type="AlphaFoldDB" id="A0A0G0VQ34"/>
<organism evidence="1 2">
    <name type="scientific">Candidatus Woesebacteria bacterium GW2011_GWA2_40_7</name>
    <dbReference type="NCBI Taxonomy" id="1618562"/>
    <lineage>
        <taxon>Bacteria</taxon>
        <taxon>Candidatus Woeseibacteriota</taxon>
    </lineage>
</organism>
<evidence type="ECO:0000313" key="2">
    <source>
        <dbReference type="Proteomes" id="UP000034013"/>
    </source>
</evidence>
<gene>
    <name evidence="1" type="ORF">UU16_C0007G0007</name>
</gene>
<accession>A0A0G0VQ34</accession>